<evidence type="ECO:0000256" key="1">
    <source>
        <dbReference type="PROSITE-ProRule" id="PRU00182"/>
    </source>
</evidence>
<dbReference type="Gene3D" id="3.10.290.10">
    <property type="entry name" value="RNA-binding S4 domain"/>
    <property type="match status" value="1"/>
</dbReference>
<dbReference type="Pfam" id="PF13275">
    <property type="entry name" value="S4_2"/>
    <property type="match status" value="1"/>
</dbReference>
<dbReference type="SUPFAM" id="SSF55174">
    <property type="entry name" value="Alpha-L RNA-binding motif"/>
    <property type="match status" value="1"/>
</dbReference>
<keyword evidence="4" id="KW-1185">Reference proteome</keyword>
<sequence>MSASPIEPENPLHREHQAQPAKPAASRPNHPSGEPNESQVDQPAAEKLMIRLDDLLKRLGWVESGGQAKVFIQDGQVSVNGQTETRRRKQLFVGDLIECLGQEFELESSFFDCY</sequence>
<dbReference type="InterPro" id="IPR036986">
    <property type="entry name" value="S4_RNA-bd_sf"/>
</dbReference>
<feature type="region of interest" description="Disordered" evidence="2">
    <location>
        <begin position="1"/>
        <end position="45"/>
    </location>
</feature>
<proteinExistence type="predicted"/>
<evidence type="ECO:0000313" key="3">
    <source>
        <dbReference type="EMBL" id="QDT61241.1"/>
    </source>
</evidence>
<accession>A0A517SYY4</accession>
<protein>
    <submittedName>
        <fullName evidence="3">Ribosome-associated protein</fullName>
    </submittedName>
</protein>
<dbReference type="PROSITE" id="PS50889">
    <property type="entry name" value="S4"/>
    <property type="match status" value="1"/>
</dbReference>
<dbReference type="GO" id="GO:0003723">
    <property type="term" value="F:RNA binding"/>
    <property type="evidence" value="ECO:0007669"/>
    <property type="project" value="UniProtKB-KW"/>
</dbReference>
<evidence type="ECO:0000313" key="4">
    <source>
        <dbReference type="Proteomes" id="UP000315003"/>
    </source>
</evidence>
<evidence type="ECO:0000256" key="2">
    <source>
        <dbReference type="SAM" id="MobiDB-lite"/>
    </source>
</evidence>
<dbReference type="AlphaFoldDB" id="A0A517SYY4"/>
<dbReference type="EMBL" id="CP036272">
    <property type="protein sequence ID" value="QDT61241.1"/>
    <property type="molecule type" value="Genomic_DNA"/>
</dbReference>
<name>A0A517SYY4_9BACT</name>
<reference evidence="3 4" key="1">
    <citation type="submission" date="2019-02" db="EMBL/GenBank/DDBJ databases">
        <title>Deep-cultivation of Planctomycetes and their phenomic and genomic characterization uncovers novel biology.</title>
        <authorList>
            <person name="Wiegand S."/>
            <person name="Jogler M."/>
            <person name="Boedeker C."/>
            <person name="Pinto D."/>
            <person name="Vollmers J."/>
            <person name="Rivas-Marin E."/>
            <person name="Kohn T."/>
            <person name="Peeters S.H."/>
            <person name="Heuer A."/>
            <person name="Rast P."/>
            <person name="Oberbeckmann S."/>
            <person name="Bunk B."/>
            <person name="Jeske O."/>
            <person name="Meyerdierks A."/>
            <person name="Storesund J.E."/>
            <person name="Kallscheuer N."/>
            <person name="Luecker S."/>
            <person name="Lage O.M."/>
            <person name="Pohl T."/>
            <person name="Merkel B.J."/>
            <person name="Hornburger P."/>
            <person name="Mueller R.-W."/>
            <person name="Bruemmer F."/>
            <person name="Labrenz M."/>
            <person name="Spormann A.M."/>
            <person name="Op den Camp H."/>
            <person name="Overmann J."/>
            <person name="Amann R."/>
            <person name="Jetten M.S.M."/>
            <person name="Mascher T."/>
            <person name="Medema M.H."/>
            <person name="Devos D.P."/>
            <person name="Kaster A.-K."/>
            <person name="Ovreas L."/>
            <person name="Rohde M."/>
            <person name="Galperin M.Y."/>
            <person name="Jogler C."/>
        </authorList>
    </citation>
    <scope>NUCLEOTIDE SEQUENCE [LARGE SCALE GENOMIC DNA]</scope>
    <source>
        <strain evidence="3 4">SV_7m_r</strain>
    </source>
</reference>
<organism evidence="3 4">
    <name type="scientific">Stieleria bergensis</name>
    <dbReference type="NCBI Taxonomy" id="2528025"/>
    <lineage>
        <taxon>Bacteria</taxon>
        <taxon>Pseudomonadati</taxon>
        <taxon>Planctomycetota</taxon>
        <taxon>Planctomycetia</taxon>
        <taxon>Pirellulales</taxon>
        <taxon>Pirellulaceae</taxon>
        <taxon>Stieleria</taxon>
    </lineage>
</organism>
<dbReference type="Proteomes" id="UP000315003">
    <property type="component" value="Chromosome"/>
</dbReference>
<gene>
    <name evidence="3" type="ORF">SV7mr_37750</name>
</gene>
<dbReference type="CDD" id="cd00165">
    <property type="entry name" value="S4"/>
    <property type="match status" value="1"/>
</dbReference>
<keyword evidence="1" id="KW-0694">RNA-binding</keyword>